<proteinExistence type="predicted"/>
<name>A0A820GIY1_9BILA</name>
<feature type="non-terminal residue" evidence="2">
    <location>
        <position position="34"/>
    </location>
</feature>
<dbReference type="SUPFAM" id="SSF68906">
    <property type="entry name" value="SAP domain"/>
    <property type="match status" value="1"/>
</dbReference>
<evidence type="ECO:0000259" key="1">
    <source>
        <dbReference type="PROSITE" id="PS50800"/>
    </source>
</evidence>
<organism evidence="2 3">
    <name type="scientific">Rotaria sordida</name>
    <dbReference type="NCBI Taxonomy" id="392033"/>
    <lineage>
        <taxon>Eukaryota</taxon>
        <taxon>Metazoa</taxon>
        <taxon>Spiralia</taxon>
        <taxon>Gnathifera</taxon>
        <taxon>Rotifera</taxon>
        <taxon>Eurotatoria</taxon>
        <taxon>Bdelloidea</taxon>
        <taxon>Philodinida</taxon>
        <taxon>Philodinidae</taxon>
        <taxon>Rotaria</taxon>
    </lineage>
</organism>
<dbReference type="AlphaFoldDB" id="A0A820GIY1"/>
<feature type="non-terminal residue" evidence="2">
    <location>
        <position position="1"/>
    </location>
</feature>
<protein>
    <recommendedName>
        <fullName evidence="1">SAP domain-containing protein</fullName>
    </recommendedName>
</protein>
<sequence>VIDLKAELKARGQHVTGLKNDLKKRLAKIIQQEK</sequence>
<dbReference type="PROSITE" id="PS50800">
    <property type="entry name" value="SAP"/>
    <property type="match status" value="1"/>
</dbReference>
<accession>A0A820GIY1</accession>
<feature type="domain" description="SAP" evidence="1">
    <location>
        <begin position="1"/>
        <end position="30"/>
    </location>
</feature>
<dbReference type="Pfam" id="PF02037">
    <property type="entry name" value="SAP"/>
    <property type="match status" value="1"/>
</dbReference>
<dbReference type="Gene3D" id="1.10.720.30">
    <property type="entry name" value="SAP domain"/>
    <property type="match status" value="1"/>
</dbReference>
<evidence type="ECO:0000313" key="3">
    <source>
        <dbReference type="Proteomes" id="UP000663836"/>
    </source>
</evidence>
<dbReference type="InterPro" id="IPR003034">
    <property type="entry name" value="SAP_dom"/>
</dbReference>
<gene>
    <name evidence="2" type="ORF">JBS370_LOCUS39663</name>
</gene>
<dbReference type="EMBL" id="CAJOBD010029251">
    <property type="protein sequence ID" value="CAF4278221.1"/>
    <property type="molecule type" value="Genomic_DNA"/>
</dbReference>
<evidence type="ECO:0000313" key="2">
    <source>
        <dbReference type="EMBL" id="CAF4278221.1"/>
    </source>
</evidence>
<dbReference type="InterPro" id="IPR036361">
    <property type="entry name" value="SAP_dom_sf"/>
</dbReference>
<comment type="caution">
    <text evidence="2">The sequence shown here is derived from an EMBL/GenBank/DDBJ whole genome shotgun (WGS) entry which is preliminary data.</text>
</comment>
<reference evidence="2" key="1">
    <citation type="submission" date="2021-02" db="EMBL/GenBank/DDBJ databases">
        <authorList>
            <person name="Nowell W R."/>
        </authorList>
    </citation>
    <scope>NUCLEOTIDE SEQUENCE</scope>
</reference>
<dbReference type="Proteomes" id="UP000663836">
    <property type="component" value="Unassembled WGS sequence"/>
</dbReference>